<comment type="caution">
    <text evidence="2">The sequence shown here is derived from an EMBL/GenBank/DDBJ whole genome shotgun (WGS) entry which is preliminary data.</text>
</comment>
<accession>A0ABP3NIY3</accession>
<organism evidence="2 3">
    <name type="scientific">Rheinheimera aquimaris</name>
    <dbReference type="NCBI Taxonomy" id="412437"/>
    <lineage>
        <taxon>Bacteria</taxon>
        <taxon>Pseudomonadati</taxon>
        <taxon>Pseudomonadota</taxon>
        <taxon>Gammaproteobacteria</taxon>
        <taxon>Chromatiales</taxon>
        <taxon>Chromatiaceae</taxon>
        <taxon>Rheinheimera</taxon>
    </lineage>
</organism>
<dbReference type="PROSITE" id="PS51725">
    <property type="entry name" value="ABM"/>
    <property type="match status" value="1"/>
</dbReference>
<reference evidence="3" key="1">
    <citation type="journal article" date="2019" name="Int. J. Syst. Evol. Microbiol.">
        <title>The Global Catalogue of Microorganisms (GCM) 10K type strain sequencing project: providing services to taxonomists for standard genome sequencing and annotation.</title>
        <authorList>
            <consortium name="The Broad Institute Genomics Platform"/>
            <consortium name="The Broad Institute Genome Sequencing Center for Infectious Disease"/>
            <person name="Wu L."/>
            <person name="Ma J."/>
        </authorList>
    </citation>
    <scope>NUCLEOTIDE SEQUENCE [LARGE SCALE GENOMIC DNA]</scope>
    <source>
        <strain evidence="3">JCM 14331</strain>
    </source>
</reference>
<dbReference type="InterPro" id="IPR050744">
    <property type="entry name" value="AI-2_Isomerase_LsrG"/>
</dbReference>
<dbReference type="Pfam" id="PF03992">
    <property type="entry name" value="ABM"/>
    <property type="match status" value="1"/>
</dbReference>
<feature type="domain" description="ABM" evidence="1">
    <location>
        <begin position="2"/>
        <end position="90"/>
    </location>
</feature>
<dbReference type="SUPFAM" id="SSF54909">
    <property type="entry name" value="Dimeric alpha+beta barrel"/>
    <property type="match status" value="1"/>
</dbReference>
<dbReference type="PANTHER" id="PTHR33336:SF3">
    <property type="entry name" value="ABM DOMAIN-CONTAINING PROTEIN"/>
    <property type="match status" value="1"/>
</dbReference>
<name>A0ABP3NIY3_9GAMM</name>
<dbReference type="PANTHER" id="PTHR33336">
    <property type="entry name" value="QUINOL MONOOXYGENASE YGIN-RELATED"/>
    <property type="match status" value="1"/>
</dbReference>
<evidence type="ECO:0000313" key="2">
    <source>
        <dbReference type="EMBL" id="GAA0545680.1"/>
    </source>
</evidence>
<sequence>MLTLVAEIVAEPGVAKQLKPLLEQLVGLTRKEYGCISYELYQESETHFLMFEEWLDQAALDKHMASVHFAEFNAAATQSNLLQQVKIRYLSRLN</sequence>
<protein>
    <recommendedName>
        <fullName evidence="1">ABM domain-containing protein</fullName>
    </recommendedName>
</protein>
<dbReference type="EMBL" id="BAAAEO010000002">
    <property type="protein sequence ID" value="GAA0545680.1"/>
    <property type="molecule type" value="Genomic_DNA"/>
</dbReference>
<evidence type="ECO:0000313" key="3">
    <source>
        <dbReference type="Proteomes" id="UP001501169"/>
    </source>
</evidence>
<dbReference type="Gene3D" id="3.30.70.100">
    <property type="match status" value="1"/>
</dbReference>
<gene>
    <name evidence="2" type="ORF">GCM10009098_11540</name>
</gene>
<dbReference type="InterPro" id="IPR011008">
    <property type="entry name" value="Dimeric_a/b-barrel"/>
</dbReference>
<dbReference type="RefSeq" id="WP_226766159.1">
    <property type="nucleotide sequence ID" value="NZ_BAAAEO010000002.1"/>
</dbReference>
<proteinExistence type="predicted"/>
<dbReference type="InterPro" id="IPR007138">
    <property type="entry name" value="ABM_dom"/>
</dbReference>
<evidence type="ECO:0000259" key="1">
    <source>
        <dbReference type="PROSITE" id="PS51725"/>
    </source>
</evidence>
<dbReference type="Proteomes" id="UP001501169">
    <property type="component" value="Unassembled WGS sequence"/>
</dbReference>
<keyword evidence="3" id="KW-1185">Reference proteome</keyword>